<evidence type="ECO:0000313" key="2">
    <source>
        <dbReference type="Proteomes" id="UP000573603"/>
    </source>
</evidence>
<gene>
    <name evidence="1" type="ORF">FANTH_10796</name>
</gene>
<comment type="caution">
    <text evidence="1">The sequence shown here is derived from an EMBL/GenBank/DDBJ whole genome shotgun (WGS) entry which is preliminary data.</text>
</comment>
<sequence length="217" mass="24657">MSNRRELVKFKFDTLPPGAVRPTGWLKDQLQLSADGLAGHLFEFYRYVSRSTWLGGDWEYSELNEASPYWFNYIVPLAWSLDDAKLKSQAKSYLDYVLDHQAEDGWLGPETTRQTRGLWARSLLLFGLTYAIDPDSIIVKTSTSSIENLPNPIFARDAPPVFLTVDAWKITWPTDEDTAAWPPIDPVVDKDKNEKIKLVPFGSAKLHIAQFPVAKPQ</sequence>
<name>A0A8H4Z038_9HYPO</name>
<proteinExistence type="predicted"/>
<dbReference type="EMBL" id="JABEVY010000306">
    <property type="protein sequence ID" value="KAF5237434.1"/>
    <property type="molecule type" value="Genomic_DNA"/>
</dbReference>
<accession>A0A8H4Z038</accession>
<dbReference type="Proteomes" id="UP000573603">
    <property type="component" value="Unassembled WGS sequence"/>
</dbReference>
<reference evidence="1 2" key="1">
    <citation type="journal article" date="2020" name="BMC Genomics">
        <title>Correction to: Identification and distribution of gene clusters required for synthesis of sphingolipid metabolism inhibitors in diverse species of the filamentous fungus Fusarium.</title>
        <authorList>
            <person name="Kim H.S."/>
            <person name="Lohmar J.M."/>
            <person name="Busman M."/>
            <person name="Brown D.W."/>
            <person name="Naumann T.A."/>
            <person name="Divon H.H."/>
            <person name="Lysoe E."/>
            <person name="Uhlig S."/>
            <person name="Proctor R.H."/>
        </authorList>
    </citation>
    <scope>NUCLEOTIDE SEQUENCE [LARGE SCALE GENOMIC DNA]</scope>
    <source>
        <strain evidence="1 2">NRRL 25214</strain>
    </source>
</reference>
<dbReference type="AlphaFoldDB" id="A0A8H4Z038"/>
<protein>
    <submittedName>
        <fullName evidence="1">Uncharacterized protein</fullName>
    </submittedName>
</protein>
<keyword evidence="2" id="KW-1185">Reference proteome</keyword>
<organism evidence="1 2">
    <name type="scientific">Fusarium anthophilum</name>
    <dbReference type="NCBI Taxonomy" id="48485"/>
    <lineage>
        <taxon>Eukaryota</taxon>
        <taxon>Fungi</taxon>
        <taxon>Dikarya</taxon>
        <taxon>Ascomycota</taxon>
        <taxon>Pezizomycotina</taxon>
        <taxon>Sordariomycetes</taxon>
        <taxon>Hypocreomycetidae</taxon>
        <taxon>Hypocreales</taxon>
        <taxon>Nectriaceae</taxon>
        <taxon>Fusarium</taxon>
        <taxon>Fusarium fujikuroi species complex</taxon>
    </lineage>
</organism>
<evidence type="ECO:0000313" key="1">
    <source>
        <dbReference type="EMBL" id="KAF5237434.1"/>
    </source>
</evidence>